<feature type="binding site" evidence="13">
    <location>
        <position position="215"/>
    </location>
    <ligand>
        <name>[4Fe-4S] cluster</name>
        <dbReference type="ChEBI" id="CHEBI:49883"/>
        <label>2</label>
        <note>4Fe-4S-S-AdoMet</note>
    </ligand>
</feature>
<dbReference type="InterPro" id="IPR023404">
    <property type="entry name" value="rSAM_horseshoe"/>
</dbReference>
<feature type="compositionally biased region" description="Basic and acidic residues" evidence="14">
    <location>
        <begin position="548"/>
        <end position="557"/>
    </location>
</feature>
<dbReference type="SFLD" id="SFLDG01082">
    <property type="entry name" value="B12-binding_domain_containing"/>
    <property type="match status" value="1"/>
</dbReference>
<dbReference type="GO" id="GO:0005829">
    <property type="term" value="C:cytosol"/>
    <property type="evidence" value="ECO:0007669"/>
    <property type="project" value="TreeGrafter"/>
</dbReference>
<dbReference type="PANTHER" id="PTHR43020">
    <property type="entry name" value="CDK5 REGULATORY SUBUNIT-ASSOCIATED PROTEIN 1"/>
    <property type="match status" value="1"/>
</dbReference>
<keyword evidence="2 13" id="KW-0004">4Fe-4S</keyword>
<comment type="catalytic activity">
    <reaction evidence="13">
        <text>N(6)-dimethylallyladenosine(37) in tRNA + (sulfur carrier)-SH + AH2 + 2 S-adenosyl-L-methionine = 2-methylsulfanyl-N(6)-dimethylallyladenosine(37) in tRNA + (sulfur carrier)-H + 5'-deoxyadenosine + L-methionine + A + S-adenosyl-L-homocysteine + 2 H(+)</text>
        <dbReference type="Rhea" id="RHEA:37067"/>
        <dbReference type="Rhea" id="RHEA-COMP:10375"/>
        <dbReference type="Rhea" id="RHEA-COMP:10376"/>
        <dbReference type="Rhea" id="RHEA-COMP:14737"/>
        <dbReference type="Rhea" id="RHEA-COMP:14739"/>
        <dbReference type="ChEBI" id="CHEBI:13193"/>
        <dbReference type="ChEBI" id="CHEBI:15378"/>
        <dbReference type="ChEBI" id="CHEBI:17319"/>
        <dbReference type="ChEBI" id="CHEBI:17499"/>
        <dbReference type="ChEBI" id="CHEBI:29917"/>
        <dbReference type="ChEBI" id="CHEBI:57844"/>
        <dbReference type="ChEBI" id="CHEBI:57856"/>
        <dbReference type="ChEBI" id="CHEBI:59789"/>
        <dbReference type="ChEBI" id="CHEBI:64428"/>
        <dbReference type="ChEBI" id="CHEBI:74415"/>
        <dbReference type="ChEBI" id="CHEBI:74417"/>
        <dbReference type="EC" id="2.8.4.3"/>
    </reaction>
</comment>
<dbReference type="NCBIfam" id="TIGR00089">
    <property type="entry name" value="MiaB/RimO family radical SAM methylthiotransferase"/>
    <property type="match status" value="1"/>
</dbReference>
<dbReference type="InterPro" id="IPR002792">
    <property type="entry name" value="TRAM_dom"/>
</dbReference>
<feature type="region of interest" description="Disordered" evidence="14">
    <location>
        <begin position="609"/>
        <end position="633"/>
    </location>
</feature>
<keyword evidence="18" id="KW-1185">Reference proteome</keyword>
<dbReference type="FunFam" id="3.80.30.20:FF:000001">
    <property type="entry name" value="tRNA-2-methylthio-N(6)-dimethylallyladenosine synthase 2"/>
    <property type="match status" value="1"/>
</dbReference>
<keyword evidence="7 13" id="KW-0408">Iron</keyword>
<proteinExistence type="inferred from homology"/>
<dbReference type="PROSITE" id="PS51449">
    <property type="entry name" value="MTTASE_N"/>
    <property type="match status" value="1"/>
</dbReference>
<dbReference type="EC" id="2.8.4.3" evidence="9 13"/>
<dbReference type="Gene3D" id="3.40.50.12160">
    <property type="entry name" value="Methylthiotransferase, N-terminal domain"/>
    <property type="match status" value="1"/>
</dbReference>
<keyword evidence="3 13" id="KW-0963">Cytoplasm</keyword>
<keyword evidence="13" id="KW-0819">tRNA processing</keyword>
<evidence type="ECO:0000256" key="1">
    <source>
        <dbReference type="ARBA" id="ARBA00003234"/>
    </source>
</evidence>
<evidence type="ECO:0000256" key="14">
    <source>
        <dbReference type="SAM" id="MobiDB-lite"/>
    </source>
</evidence>
<dbReference type="STRING" id="575540.Isop_2300"/>
<evidence type="ECO:0000256" key="11">
    <source>
        <dbReference type="ARBA" id="ARBA00080698"/>
    </source>
</evidence>
<dbReference type="GO" id="GO:0051539">
    <property type="term" value="F:4 iron, 4 sulfur cluster binding"/>
    <property type="evidence" value="ECO:0007669"/>
    <property type="project" value="UniProtKB-UniRule"/>
</dbReference>
<accession>E8R6G7</accession>
<dbReference type="eggNOG" id="COG0621">
    <property type="taxonomic scope" value="Bacteria"/>
</dbReference>
<dbReference type="HOGENOM" id="CLU_018697_2_2_0"/>
<evidence type="ECO:0000256" key="13">
    <source>
        <dbReference type="HAMAP-Rule" id="MF_01864"/>
    </source>
</evidence>
<dbReference type="SFLD" id="SFLDG01061">
    <property type="entry name" value="methylthiotransferase"/>
    <property type="match status" value="1"/>
</dbReference>
<dbReference type="NCBIfam" id="TIGR01574">
    <property type="entry name" value="miaB-methiolase"/>
    <property type="match status" value="1"/>
</dbReference>
<dbReference type="Pfam" id="PF00919">
    <property type="entry name" value="UPF0004"/>
    <property type="match status" value="1"/>
</dbReference>
<dbReference type="InterPro" id="IPR005839">
    <property type="entry name" value="Methylthiotransferase"/>
</dbReference>
<dbReference type="HAMAP" id="MF_01864">
    <property type="entry name" value="tRNA_metthiotr_MiaB"/>
    <property type="match status" value="1"/>
</dbReference>
<feature type="binding site" evidence="13">
    <location>
        <position position="124"/>
    </location>
    <ligand>
        <name>[4Fe-4S] cluster</name>
        <dbReference type="ChEBI" id="CHEBI:49883"/>
        <label>1</label>
    </ligand>
</feature>
<dbReference type="AlphaFoldDB" id="E8R6G7"/>
<dbReference type="InParanoid" id="E8R6G7"/>
<evidence type="ECO:0000256" key="2">
    <source>
        <dbReference type="ARBA" id="ARBA00022485"/>
    </source>
</evidence>
<comment type="similarity">
    <text evidence="13">Belongs to the methylthiotransferase family. MiaB subfamily.</text>
</comment>
<dbReference type="Proteomes" id="UP000008631">
    <property type="component" value="Chromosome"/>
</dbReference>
<dbReference type="GO" id="GO:0035597">
    <property type="term" value="F:tRNA-2-methylthio-N(6)-dimethylallyladenosine(37) synthase activity"/>
    <property type="evidence" value="ECO:0007669"/>
    <property type="project" value="UniProtKB-EC"/>
</dbReference>
<feature type="region of interest" description="Disordered" evidence="14">
    <location>
        <begin position="1"/>
        <end position="45"/>
    </location>
</feature>
<dbReference type="Pfam" id="PF01938">
    <property type="entry name" value="TRAM"/>
    <property type="match status" value="1"/>
</dbReference>
<evidence type="ECO:0000313" key="17">
    <source>
        <dbReference type="EMBL" id="ADV62878.1"/>
    </source>
</evidence>
<evidence type="ECO:0000313" key="18">
    <source>
        <dbReference type="Proteomes" id="UP000008631"/>
    </source>
</evidence>
<gene>
    <name evidence="13" type="primary">miaB</name>
    <name evidence="17" type="ordered locus">Isop_2300</name>
</gene>
<dbReference type="InterPro" id="IPR006463">
    <property type="entry name" value="MiaB_methiolase"/>
</dbReference>
<evidence type="ECO:0000256" key="10">
    <source>
        <dbReference type="ARBA" id="ARBA00068570"/>
    </source>
</evidence>
<evidence type="ECO:0000259" key="16">
    <source>
        <dbReference type="PROSITE" id="PS51918"/>
    </source>
</evidence>
<evidence type="ECO:0000256" key="5">
    <source>
        <dbReference type="ARBA" id="ARBA00022691"/>
    </source>
</evidence>
<organism evidence="17 18">
    <name type="scientific">Isosphaera pallida (strain ATCC 43644 / DSM 9630 / IS1B)</name>
    <dbReference type="NCBI Taxonomy" id="575540"/>
    <lineage>
        <taxon>Bacteria</taxon>
        <taxon>Pseudomonadati</taxon>
        <taxon>Planctomycetota</taxon>
        <taxon>Planctomycetia</taxon>
        <taxon>Isosphaerales</taxon>
        <taxon>Isosphaeraceae</taxon>
        <taxon>Isosphaera</taxon>
    </lineage>
</organism>
<feature type="binding site" evidence="13">
    <location>
        <position position="54"/>
    </location>
    <ligand>
        <name>[4Fe-4S] cluster</name>
        <dbReference type="ChEBI" id="CHEBI:49883"/>
        <label>1</label>
    </ligand>
</feature>
<dbReference type="InterPro" id="IPR058240">
    <property type="entry name" value="rSAM_sf"/>
</dbReference>
<sequence length="633" mass="69325">MASPNPDCDDDRPTPLIPSQGTACAAPQPIDPERSAPGSDAPPPRRLFIETVGCQMNVLDSELVVERLRRDGYELTSDPQQADTILFNTCSVRQHAEDKVYSALGRLRGLKAEHPEVTIGVLGCMAQKDQKRILQRAPHVDLMVGPGQLEVVPELIARAKNGERKLTAFSLPRTAGSRDRVAASFNEFDPARRKEARKVPFQAFVRIMMGCDKFCTYCIVPSVRGPEQSRHPDEIVEEVRNLVDQGTREVTLLGQTVNSYRHKTPDGRITSFADLLAKLHDIDGLRRIKFVTNYPNDMTDELLAAIRDLPRISRYLHVPAQSGCDQVLKRMKRGYTVGLYNDMMARIRETLPEAAVTSDFIVGFCGETEASFQKTVDLVRRWRFKNSFIFKYSPREGTKAYNLFPDDVPEAVKRRRNNELLAVQNAIALEDQQAFVGRTVEILVEGPSKAHLKAAGGPGAVFNGSASPAIVFRSIPSSASSHGSGIPDPDFGAEPAQDVASPTLLTEPHSPIPIVSGAKDEGGSSRPSALVSLAPPPRPHLVALPTPPDRESEEDRPLQLTGRTACDRIVVFEGHPRLIGSFLPVTIQAASAVTLFGQAVTRESVVAQAGAWEPESAESNDRSSRSKELGRLA</sequence>
<evidence type="ECO:0000256" key="4">
    <source>
        <dbReference type="ARBA" id="ARBA00022679"/>
    </source>
</evidence>
<dbReference type="FunFam" id="3.40.50.12160:FF:000003">
    <property type="entry name" value="CDK5 regulatory subunit-associated protein 1"/>
    <property type="match status" value="1"/>
</dbReference>
<dbReference type="Gene3D" id="3.80.30.20">
    <property type="entry name" value="tm_1862 like domain"/>
    <property type="match status" value="1"/>
</dbReference>
<feature type="domain" description="MTTase N-terminal" evidence="15">
    <location>
        <begin position="45"/>
        <end position="161"/>
    </location>
</feature>
<keyword evidence="8 13" id="KW-0411">Iron-sulfur</keyword>
<evidence type="ECO:0000256" key="3">
    <source>
        <dbReference type="ARBA" id="ARBA00022490"/>
    </source>
</evidence>
<dbReference type="SFLD" id="SFLDF00273">
    <property type="entry name" value="(dimethylallyl)adenosine_tRNA"/>
    <property type="match status" value="1"/>
</dbReference>
<keyword evidence="4 13" id="KW-0808">Transferase</keyword>
<evidence type="ECO:0000256" key="7">
    <source>
        <dbReference type="ARBA" id="ARBA00023004"/>
    </source>
</evidence>
<evidence type="ECO:0000256" key="6">
    <source>
        <dbReference type="ARBA" id="ARBA00022723"/>
    </source>
</evidence>
<dbReference type="InterPro" id="IPR038135">
    <property type="entry name" value="Methylthiotransferase_N_sf"/>
</dbReference>
<dbReference type="PANTHER" id="PTHR43020:SF2">
    <property type="entry name" value="MITOCHONDRIAL TRNA METHYLTHIOTRANSFERASE CDK5RAP1"/>
    <property type="match status" value="1"/>
</dbReference>
<feature type="binding site" evidence="13">
    <location>
        <position position="211"/>
    </location>
    <ligand>
        <name>[4Fe-4S] cluster</name>
        <dbReference type="ChEBI" id="CHEBI:49883"/>
        <label>2</label>
        <note>4Fe-4S-S-AdoMet</note>
    </ligand>
</feature>
<dbReference type="InterPro" id="IPR006638">
    <property type="entry name" value="Elp3/MiaA/NifB-like_rSAM"/>
</dbReference>
<feature type="binding site" evidence="13">
    <location>
        <position position="90"/>
    </location>
    <ligand>
        <name>[4Fe-4S] cluster</name>
        <dbReference type="ChEBI" id="CHEBI:49883"/>
        <label>1</label>
    </ligand>
</feature>
<evidence type="ECO:0000256" key="9">
    <source>
        <dbReference type="ARBA" id="ARBA00033765"/>
    </source>
</evidence>
<comment type="subcellular location">
    <subcellularLocation>
        <location evidence="13">Cytoplasm</location>
    </subcellularLocation>
</comment>
<protein>
    <recommendedName>
        <fullName evidence="10 13">tRNA-2-methylthio-N(6)-dimethylallyladenosine synthase</fullName>
        <ecNumber evidence="9 13">2.8.4.3</ecNumber>
    </recommendedName>
    <alternativeName>
        <fullName evidence="12 13">(Dimethylallyl)adenosine tRNA methylthiotransferase MiaB</fullName>
    </alternativeName>
    <alternativeName>
        <fullName evidence="11 13">tRNA-i(6)A37 methylthiotransferase</fullName>
    </alternativeName>
</protein>
<comment type="cofactor">
    <cofactor evidence="13">
        <name>[4Fe-4S] cluster</name>
        <dbReference type="ChEBI" id="CHEBI:49883"/>
    </cofactor>
    <text evidence="13">Binds 2 [4Fe-4S] clusters. One cluster is coordinated with 3 cysteines and an exchangeable S-adenosyl-L-methionine.</text>
</comment>
<dbReference type="PROSITE" id="PS51918">
    <property type="entry name" value="RADICAL_SAM"/>
    <property type="match status" value="1"/>
</dbReference>
<feature type="region of interest" description="Disordered" evidence="14">
    <location>
        <begin position="503"/>
        <end position="559"/>
    </location>
</feature>
<feature type="compositionally biased region" description="Low complexity" evidence="14">
    <location>
        <begin position="477"/>
        <end position="487"/>
    </location>
</feature>
<dbReference type="KEGG" id="ipa:Isop_2300"/>
<feature type="domain" description="Radical SAM core" evidence="16">
    <location>
        <begin position="197"/>
        <end position="430"/>
    </location>
</feature>
<keyword evidence="5 13" id="KW-0949">S-adenosyl-L-methionine</keyword>
<feature type="binding site" evidence="13">
    <location>
        <position position="218"/>
    </location>
    <ligand>
        <name>[4Fe-4S] cluster</name>
        <dbReference type="ChEBI" id="CHEBI:49883"/>
        <label>2</label>
        <note>4Fe-4S-S-AdoMet</note>
    </ligand>
</feature>
<dbReference type="PROSITE" id="PS01278">
    <property type="entry name" value="MTTASE_RADICAL"/>
    <property type="match status" value="1"/>
</dbReference>
<dbReference type="EMBL" id="CP002353">
    <property type="protein sequence ID" value="ADV62878.1"/>
    <property type="molecule type" value="Genomic_DNA"/>
</dbReference>
<comment type="function">
    <text evidence="1 13">Catalyzes the methylthiolation of N6-(dimethylallyl)adenosine (i(6)A), leading to the formation of 2-methylthio-N6-(dimethylallyl)adenosine (ms(2)i(6)A) at position 37 in tRNAs that read codons beginning with uridine.</text>
</comment>
<evidence type="ECO:0000256" key="12">
    <source>
        <dbReference type="ARBA" id="ARBA00081141"/>
    </source>
</evidence>
<evidence type="ECO:0000256" key="8">
    <source>
        <dbReference type="ARBA" id="ARBA00023014"/>
    </source>
</evidence>
<dbReference type="CDD" id="cd01335">
    <property type="entry name" value="Radical_SAM"/>
    <property type="match status" value="1"/>
</dbReference>
<evidence type="ECO:0000259" key="15">
    <source>
        <dbReference type="PROSITE" id="PS51449"/>
    </source>
</evidence>
<feature type="region of interest" description="Disordered" evidence="14">
    <location>
        <begin position="477"/>
        <end position="496"/>
    </location>
</feature>
<dbReference type="Pfam" id="PF04055">
    <property type="entry name" value="Radical_SAM"/>
    <property type="match status" value="1"/>
</dbReference>
<dbReference type="SUPFAM" id="SSF102114">
    <property type="entry name" value="Radical SAM enzymes"/>
    <property type="match status" value="1"/>
</dbReference>
<keyword evidence="6 13" id="KW-0479">Metal-binding</keyword>
<dbReference type="InterPro" id="IPR013848">
    <property type="entry name" value="Methylthiotransferase_N"/>
</dbReference>
<dbReference type="SFLD" id="SFLDS00029">
    <property type="entry name" value="Radical_SAM"/>
    <property type="match status" value="1"/>
</dbReference>
<reference evidence="17 18" key="2">
    <citation type="journal article" date="2011" name="Stand. Genomic Sci.">
        <title>Complete genome sequence of Isosphaera pallida type strain (IS1B).</title>
        <authorList>
            <consortium name="US DOE Joint Genome Institute (JGI-PGF)"/>
            <person name="Goker M."/>
            <person name="Cleland D."/>
            <person name="Saunders E."/>
            <person name="Lapidus A."/>
            <person name="Nolan M."/>
            <person name="Lucas S."/>
            <person name="Hammon N."/>
            <person name="Deshpande S."/>
            <person name="Cheng J.F."/>
            <person name="Tapia R."/>
            <person name="Han C."/>
            <person name="Goodwin L."/>
            <person name="Pitluck S."/>
            <person name="Liolios K."/>
            <person name="Pagani I."/>
            <person name="Ivanova N."/>
            <person name="Mavromatis K."/>
            <person name="Pati A."/>
            <person name="Chen A."/>
            <person name="Palaniappan K."/>
            <person name="Land M."/>
            <person name="Hauser L."/>
            <person name="Chang Y.J."/>
            <person name="Jeffries C.D."/>
            <person name="Detter J.C."/>
            <person name="Beck B."/>
            <person name="Woyke T."/>
            <person name="Bristow J."/>
            <person name="Eisen J.A."/>
            <person name="Markowitz V."/>
            <person name="Hugenholtz P."/>
            <person name="Kyrpides N.C."/>
            <person name="Klenk H.P."/>
        </authorList>
    </citation>
    <scope>NUCLEOTIDE SEQUENCE [LARGE SCALE GENOMIC DNA]</scope>
    <source>
        <strain evidence="18">ATCC 43644 / DSM 9630 / IS1B</strain>
    </source>
</reference>
<reference key="1">
    <citation type="submission" date="2010-11" db="EMBL/GenBank/DDBJ databases">
        <title>The complete sequence of chromosome of Isophaera pallida ATCC 43644.</title>
        <authorList>
            <consortium name="US DOE Joint Genome Institute (JGI-PGF)"/>
            <person name="Lucas S."/>
            <person name="Copeland A."/>
            <person name="Lapidus A."/>
            <person name="Bruce D."/>
            <person name="Goodwin L."/>
            <person name="Pitluck S."/>
            <person name="Kyrpides N."/>
            <person name="Mavromatis K."/>
            <person name="Pagani I."/>
            <person name="Ivanova N."/>
            <person name="Saunders E."/>
            <person name="Brettin T."/>
            <person name="Detter J.C."/>
            <person name="Han C."/>
            <person name="Tapia R."/>
            <person name="Land M."/>
            <person name="Hauser L."/>
            <person name="Markowitz V."/>
            <person name="Cheng J.-F."/>
            <person name="Hugenholtz P."/>
            <person name="Woyke T."/>
            <person name="Wu D."/>
            <person name="Eisen J.A."/>
        </authorList>
    </citation>
    <scope>NUCLEOTIDE SEQUENCE</scope>
    <source>
        <strain>ATCC 43644</strain>
    </source>
</reference>
<dbReference type="InterPro" id="IPR020612">
    <property type="entry name" value="Methylthiotransferase_CS"/>
</dbReference>
<dbReference type="InterPro" id="IPR007197">
    <property type="entry name" value="rSAM"/>
</dbReference>
<feature type="compositionally biased region" description="Basic and acidic residues" evidence="14">
    <location>
        <begin position="619"/>
        <end position="633"/>
    </location>
</feature>
<dbReference type="GO" id="GO:0046872">
    <property type="term" value="F:metal ion binding"/>
    <property type="evidence" value="ECO:0007669"/>
    <property type="project" value="UniProtKB-KW"/>
</dbReference>
<dbReference type="FunCoup" id="E8R6G7">
    <property type="interactions" value="503"/>
</dbReference>
<name>E8R6G7_ISOPI</name>
<comment type="subunit">
    <text evidence="13">Monomer.</text>
</comment>
<dbReference type="SMART" id="SM00729">
    <property type="entry name" value="Elp3"/>
    <property type="match status" value="1"/>
</dbReference>